<dbReference type="GeneID" id="84807346"/>
<sequence length="356" mass="41638">MRKKYTTYGKLLYIGLFVVLYGVFRYEPTLTEQWYSTGIYPYIGRTVRFLLGWIPFSVGDILYTVLLLGAILYIIKYFGKIRKVPLRFLKRVGESLVLVVSLFYFLWGFNYYRQPLSVQLGWDFSYTESELEAVTKRLIIEANTLHKQLSTADTQAVKMPFAPREVYEKIPQGYSKLSDKFPRFALYTLSVKSSLYSKALTYMGYSGYLNPFTGEAQVNDLATHYSFPVTAAHEVAHQLGYASEKEANFIGFLATYHHREPYFRYSATLFALRYVLKEVRQLSPERHKEYTQQLRAGVLQNYTEAFEFWSQYENPMEEVFKNSYDTFLKANAQEGGIQNYDYVTGMLIYYLTHIDK</sequence>
<evidence type="ECO:0000313" key="2">
    <source>
        <dbReference type="EMBL" id="ATA86041.1"/>
    </source>
</evidence>
<feature type="transmembrane region" description="Helical" evidence="1">
    <location>
        <begin position="7"/>
        <end position="24"/>
    </location>
</feature>
<proteinExistence type="predicted"/>
<dbReference type="EMBL" id="CP022386">
    <property type="protein sequence ID" value="ATA86041.1"/>
    <property type="molecule type" value="Genomic_DNA"/>
</dbReference>
<protein>
    <recommendedName>
        <fullName evidence="4">DUF3810 domain-containing protein</fullName>
    </recommendedName>
</protein>
<dbReference type="RefSeq" id="WP_095909482.1">
    <property type="nucleotide sequence ID" value="NZ_CP022386.1"/>
</dbReference>
<dbReference type="KEGG" id="cgh:CGC50_02055"/>
<accession>A0A250FLY4</accession>
<keyword evidence="1" id="KW-0812">Transmembrane</keyword>
<evidence type="ECO:0000313" key="3">
    <source>
        <dbReference type="Proteomes" id="UP000217250"/>
    </source>
</evidence>
<evidence type="ECO:0008006" key="4">
    <source>
        <dbReference type="Google" id="ProtNLM"/>
    </source>
</evidence>
<evidence type="ECO:0000256" key="1">
    <source>
        <dbReference type="SAM" id="Phobius"/>
    </source>
</evidence>
<reference evidence="3" key="1">
    <citation type="submission" date="2017-06" db="EMBL/GenBank/DDBJ databases">
        <title>Capnocytophaga spp. assemblies.</title>
        <authorList>
            <person name="Gulvik C.A."/>
        </authorList>
    </citation>
    <scope>NUCLEOTIDE SEQUENCE [LARGE SCALE GENOMIC DNA]</scope>
    <source>
        <strain evidence="3">H1496</strain>
    </source>
</reference>
<gene>
    <name evidence="2" type="ORF">CGC50_02055</name>
</gene>
<name>A0A250FLY4_9FLAO</name>
<dbReference type="Proteomes" id="UP000217250">
    <property type="component" value="Chromosome"/>
</dbReference>
<feature type="transmembrane region" description="Helical" evidence="1">
    <location>
        <begin position="96"/>
        <end position="112"/>
    </location>
</feature>
<dbReference type="Pfam" id="PF12725">
    <property type="entry name" value="DUF3810"/>
    <property type="match status" value="1"/>
</dbReference>
<keyword evidence="1" id="KW-0472">Membrane</keyword>
<organism evidence="2 3">
    <name type="scientific">Capnocytophaga gingivalis</name>
    <dbReference type="NCBI Taxonomy" id="1017"/>
    <lineage>
        <taxon>Bacteria</taxon>
        <taxon>Pseudomonadati</taxon>
        <taxon>Bacteroidota</taxon>
        <taxon>Flavobacteriia</taxon>
        <taxon>Flavobacteriales</taxon>
        <taxon>Flavobacteriaceae</taxon>
        <taxon>Capnocytophaga</taxon>
    </lineage>
</organism>
<feature type="transmembrane region" description="Helical" evidence="1">
    <location>
        <begin position="50"/>
        <end position="75"/>
    </location>
</feature>
<dbReference type="OrthoDB" id="1048788at2"/>
<dbReference type="InterPro" id="IPR024294">
    <property type="entry name" value="DUF3810"/>
</dbReference>
<dbReference type="AlphaFoldDB" id="A0A250FLY4"/>
<keyword evidence="1" id="KW-1133">Transmembrane helix</keyword>